<dbReference type="InterPro" id="IPR001375">
    <property type="entry name" value="Peptidase_S9_cat"/>
</dbReference>
<organism evidence="3 4">
    <name type="scientific">Rhizobium azibense</name>
    <dbReference type="NCBI Taxonomy" id="1136135"/>
    <lineage>
        <taxon>Bacteria</taxon>
        <taxon>Pseudomonadati</taxon>
        <taxon>Pseudomonadota</taxon>
        <taxon>Alphaproteobacteria</taxon>
        <taxon>Hyphomicrobiales</taxon>
        <taxon>Rhizobiaceae</taxon>
        <taxon>Rhizobium/Agrobacterium group</taxon>
        <taxon>Rhizobium</taxon>
    </lineage>
</organism>
<dbReference type="AlphaFoldDB" id="A0A4R3RJ63"/>
<dbReference type="SUPFAM" id="SSF53474">
    <property type="entry name" value="alpha/beta-Hydrolases"/>
    <property type="match status" value="1"/>
</dbReference>
<dbReference type="GO" id="GO:0008236">
    <property type="term" value="F:serine-type peptidase activity"/>
    <property type="evidence" value="ECO:0007669"/>
    <property type="project" value="InterPro"/>
</dbReference>
<protein>
    <submittedName>
        <fullName evidence="3">Prolyl oligopeptidase family protein</fullName>
    </submittedName>
</protein>
<comment type="caution">
    <text evidence="3">The sequence shown here is derived from an EMBL/GenBank/DDBJ whole genome shotgun (WGS) entry which is preliminary data.</text>
</comment>
<evidence type="ECO:0000259" key="2">
    <source>
        <dbReference type="Pfam" id="PF00326"/>
    </source>
</evidence>
<dbReference type="GO" id="GO:0006508">
    <property type="term" value="P:proteolysis"/>
    <property type="evidence" value="ECO:0007669"/>
    <property type="project" value="InterPro"/>
</dbReference>
<reference evidence="3 4" key="1">
    <citation type="submission" date="2019-03" db="EMBL/GenBank/DDBJ databases">
        <title>Genomic Encyclopedia of Type Strains, Phase IV (KMG-V): Genome sequencing to study the core and pangenomes of soil and plant-associated prokaryotes.</title>
        <authorList>
            <person name="Whitman W."/>
        </authorList>
    </citation>
    <scope>NUCLEOTIDE SEQUENCE [LARGE SCALE GENOMIC DNA]</scope>
    <source>
        <strain evidence="3 4">IE4868</strain>
    </source>
</reference>
<accession>A0A4R3RJ63</accession>
<dbReference type="Pfam" id="PF00326">
    <property type="entry name" value="Peptidase_S9"/>
    <property type="match status" value="1"/>
</dbReference>
<dbReference type="PANTHER" id="PTHR22946">
    <property type="entry name" value="DIENELACTONE HYDROLASE DOMAIN-CONTAINING PROTEIN-RELATED"/>
    <property type="match status" value="1"/>
</dbReference>
<dbReference type="EMBL" id="SMBK01000012">
    <property type="protein sequence ID" value="TCU34517.1"/>
    <property type="molecule type" value="Genomic_DNA"/>
</dbReference>
<dbReference type="GO" id="GO:0052689">
    <property type="term" value="F:carboxylic ester hydrolase activity"/>
    <property type="evidence" value="ECO:0007669"/>
    <property type="project" value="UniProtKB-ARBA"/>
</dbReference>
<evidence type="ECO:0000313" key="4">
    <source>
        <dbReference type="Proteomes" id="UP000295507"/>
    </source>
</evidence>
<feature type="domain" description="Peptidase S9 prolyl oligopeptidase catalytic" evidence="2">
    <location>
        <begin position="152"/>
        <end position="283"/>
    </location>
</feature>
<name>A0A4R3RJ63_9HYPH</name>
<sequence>MCIGPNAVLVQIFGCPGAIGCCVMSFDDDRNASFRQRRAIIAGMAGALMLPRAASAFNVPDQPRLITHDYAKVRRRFRTKLLQKGPAPDKYEALGAPPDGEQIFYRSGAGGELELAAWVSKYKRGHHARPGVLFLHGGNAMGVGQWQLLKPYCEAGFVVLMPSVRGENGQMGNFSGFYDEVDDVLAAAERLAHLPGVDANRLFVAGHSIGGTLTMLAAMSTHRFRAAAPISGNPDAFRFFNRYPQDIRFDDGNKHEFEVRSAICYAQSFKCPVHLVHGTQEDQFNDRAVLLAARARAAGIRIETDRVAGNHTSALPAEIDQSIRFFRSVAA</sequence>
<dbReference type="Gene3D" id="3.40.50.1820">
    <property type="entry name" value="alpha/beta hydrolase"/>
    <property type="match status" value="1"/>
</dbReference>
<evidence type="ECO:0000313" key="3">
    <source>
        <dbReference type="EMBL" id="TCU34517.1"/>
    </source>
</evidence>
<dbReference type="InterPro" id="IPR050261">
    <property type="entry name" value="FrsA_esterase"/>
</dbReference>
<keyword evidence="1" id="KW-0378">Hydrolase</keyword>
<dbReference type="Proteomes" id="UP000295507">
    <property type="component" value="Unassembled WGS sequence"/>
</dbReference>
<evidence type="ECO:0000256" key="1">
    <source>
        <dbReference type="ARBA" id="ARBA00022801"/>
    </source>
</evidence>
<dbReference type="InterPro" id="IPR029058">
    <property type="entry name" value="AB_hydrolase_fold"/>
</dbReference>
<proteinExistence type="predicted"/>
<dbReference type="PANTHER" id="PTHR22946:SF9">
    <property type="entry name" value="POLYKETIDE TRANSFERASE AF380"/>
    <property type="match status" value="1"/>
</dbReference>
<gene>
    <name evidence="3" type="ORF">EV129_112133</name>
</gene>